<dbReference type="PROSITE" id="PS51006">
    <property type="entry name" value="PABS_2"/>
    <property type="match status" value="1"/>
</dbReference>
<dbReference type="InterPro" id="IPR037163">
    <property type="entry name" value="Spermidine_synt_N_sf"/>
</dbReference>
<protein>
    <recommendedName>
        <fullName evidence="5">thermospermine synthase</fullName>
        <ecNumber evidence="5">2.5.1.79</ecNumber>
    </recommendedName>
</protein>
<keyword evidence="2 6" id="KW-0808">Transferase</keyword>
<dbReference type="GO" id="GO:0010487">
    <property type="term" value="F:thermospermine synthase activity"/>
    <property type="evidence" value="ECO:0007669"/>
    <property type="project" value="UniProtKB-EC"/>
</dbReference>
<dbReference type="PANTHER" id="PTHR43317:SF1">
    <property type="entry name" value="THERMOSPERMINE SYNTHASE ACAULIS5"/>
    <property type="match status" value="1"/>
</dbReference>
<dbReference type="HAMAP" id="MF_00198">
    <property type="entry name" value="Spermidine_synth"/>
    <property type="match status" value="1"/>
</dbReference>
<dbReference type="CDD" id="cd02440">
    <property type="entry name" value="AdoMet_MTases"/>
    <property type="match status" value="1"/>
</dbReference>
<name>A0A0G4GW44_VITBC</name>
<evidence type="ECO:0000256" key="3">
    <source>
        <dbReference type="ARBA" id="ARBA00023115"/>
    </source>
</evidence>
<evidence type="ECO:0000256" key="2">
    <source>
        <dbReference type="ARBA" id="ARBA00022679"/>
    </source>
</evidence>
<dbReference type="Pfam" id="PF01564">
    <property type="entry name" value="Spermine_synth"/>
    <property type="match status" value="1"/>
</dbReference>
<dbReference type="EC" id="2.5.1.79" evidence="5"/>
<dbReference type="VEuPathDB" id="CryptoDB:Vbra_1287"/>
<dbReference type="OMA" id="WIPSFGY"/>
<evidence type="ECO:0000256" key="5">
    <source>
        <dbReference type="ARBA" id="ARBA00049721"/>
    </source>
</evidence>
<gene>
    <name evidence="9" type="ORF">Vbra_1287</name>
</gene>
<keyword evidence="3 6" id="KW-0620">Polyamine biosynthesis</keyword>
<dbReference type="InterPro" id="IPR035246">
    <property type="entry name" value="Spermidine_synt_N"/>
</dbReference>
<dbReference type="OrthoDB" id="38125at2759"/>
<evidence type="ECO:0000256" key="4">
    <source>
        <dbReference type="ARBA" id="ARBA00048874"/>
    </source>
</evidence>
<comment type="catalytic activity">
    <reaction evidence="4">
        <text>S-adenosyl 3-(methylsulfanyl)propylamine + spermidine = thermospermine + S-methyl-5'-thioadenosine + H(+)</text>
        <dbReference type="Rhea" id="RHEA:30515"/>
        <dbReference type="ChEBI" id="CHEBI:15378"/>
        <dbReference type="ChEBI" id="CHEBI:17509"/>
        <dbReference type="ChEBI" id="CHEBI:57443"/>
        <dbReference type="ChEBI" id="CHEBI:57834"/>
        <dbReference type="ChEBI" id="CHEBI:59903"/>
        <dbReference type="EC" id="2.5.1.79"/>
    </reaction>
</comment>
<dbReference type="InParanoid" id="A0A0G4GW44"/>
<evidence type="ECO:0000313" key="10">
    <source>
        <dbReference type="Proteomes" id="UP000041254"/>
    </source>
</evidence>
<comment type="similarity">
    <text evidence="1">Belongs to the spermidine/spermine synthase family.</text>
</comment>
<dbReference type="PhylomeDB" id="A0A0G4GW44"/>
<dbReference type="FunFam" id="3.40.50.150:FF:000088">
    <property type="entry name" value="Polyamine aminopropyltransferase"/>
    <property type="match status" value="1"/>
</dbReference>
<evidence type="ECO:0000313" key="9">
    <source>
        <dbReference type="EMBL" id="CEM35181.1"/>
    </source>
</evidence>
<dbReference type="Gene3D" id="2.30.140.10">
    <property type="entry name" value="Spermidine synthase, tetramerisation domain"/>
    <property type="match status" value="1"/>
</dbReference>
<evidence type="ECO:0000256" key="7">
    <source>
        <dbReference type="SAM" id="MobiDB-lite"/>
    </source>
</evidence>
<dbReference type="Pfam" id="PF17284">
    <property type="entry name" value="Spermine_synt_N"/>
    <property type="match status" value="1"/>
</dbReference>
<dbReference type="GO" id="GO:0006596">
    <property type="term" value="P:polyamine biosynthetic process"/>
    <property type="evidence" value="ECO:0007669"/>
    <property type="project" value="UniProtKB-UniRule"/>
</dbReference>
<accession>A0A0G4GW44</accession>
<organism evidence="9 10">
    <name type="scientific">Vitrella brassicaformis (strain CCMP3155)</name>
    <dbReference type="NCBI Taxonomy" id="1169540"/>
    <lineage>
        <taxon>Eukaryota</taxon>
        <taxon>Sar</taxon>
        <taxon>Alveolata</taxon>
        <taxon>Colpodellida</taxon>
        <taxon>Vitrellaceae</taxon>
        <taxon>Vitrella</taxon>
    </lineage>
</organism>
<evidence type="ECO:0000259" key="8">
    <source>
        <dbReference type="PROSITE" id="PS51006"/>
    </source>
</evidence>
<feature type="active site" description="Proton acceptor" evidence="6">
    <location>
        <position position="196"/>
    </location>
</feature>
<keyword evidence="10" id="KW-1185">Reference proteome</keyword>
<reference evidence="9 10" key="1">
    <citation type="submission" date="2014-11" db="EMBL/GenBank/DDBJ databases">
        <authorList>
            <person name="Zhu J."/>
            <person name="Qi W."/>
            <person name="Song R."/>
        </authorList>
    </citation>
    <scope>NUCLEOTIDE SEQUENCE [LARGE SCALE GENOMIC DNA]</scope>
</reference>
<feature type="compositionally biased region" description="Polar residues" evidence="7">
    <location>
        <begin position="7"/>
        <end position="19"/>
    </location>
</feature>
<dbReference type="InterPro" id="IPR029063">
    <property type="entry name" value="SAM-dependent_MTases_sf"/>
</dbReference>
<evidence type="ECO:0000256" key="1">
    <source>
        <dbReference type="ARBA" id="ARBA00007867"/>
    </source>
</evidence>
<dbReference type="InterPro" id="IPR030374">
    <property type="entry name" value="PABS"/>
</dbReference>
<dbReference type="PANTHER" id="PTHR43317">
    <property type="entry name" value="THERMOSPERMINE SYNTHASE ACAULIS5"/>
    <property type="match status" value="1"/>
</dbReference>
<feature type="region of interest" description="Disordered" evidence="7">
    <location>
        <begin position="1"/>
        <end position="31"/>
    </location>
</feature>
<dbReference type="AlphaFoldDB" id="A0A0G4GW44"/>
<evidence type="ECO:0000256" key="6">
    <source>
        <dbReference type="PROSITE-ProRule" id="PRU00354"/>
    </source>
</evidence>
<dbReference type="SUPFAM" id="SSF53335">
    <property type="entry name" value="S-adenosyl-L-methionine-dependent methyltransferases"/>
    <property type="match status" value="1"/>
</dbReference>
<proteinExistence type="inferred from homology"/>
<dbReference type="Proteomes" id="UP000041254">
    <property type="component" value="Unassembled WGS sequence"/>
</dbReference>
<sequence length="365" mass="41077">MYAEFGWNTSAYGDQTNKGSKPHPHEGGADGVEAKGIAELPALHYREHLAKDLYYSMPITSVLFNGRSKFQSVQIFSTKHFGKVLVLDNKMQSAQSDECLYHESLVHPALLSHPHPEAVFIGGGGEGATLREVLRHKNVKRVVMVDIDQIAVKMCRDNLPEWNGGVYDDPRVEVIYDDAGKYLATSGERFDVVIMDISDPIEAGPGWVLYTKEFYQKLKRDSLREHGVLCTQSTACSVNMITEGFTVINQTLKKVRTAGQKLWVLPVCFQVFAHVCPYRIDIPSFGAPWGFHICSDNAEFLLSPDTPPGEIDELLEARLGADQIVKLKHYEGYAHRHMFSLSKYERLACEREKRLLSTDNPVFVE</sequence>
<dbReference type="STRING" id="1169540.A0A0G4GW44"/>
<dbReference type="Gene3D" id="3.40.50.150">
    <property type="entry name" value="Vaccinia Virus protein VP39"/>
    <property type="match status" value="1"/>
</dbReference>
<dbReference type="EMBL" id="CDMY01000848">
    <property type="protein sequence ID" value="CEM35181.1"/>
    <property type="molecule type" value="Genomic_DNA"/>
</dbReference>
<feature type="domain" description="PABS" evidence="8">
    <location>
        <begin position="42"/>
        <end position="296"/>
    </location>
</feature>
<dbReference type="InterPro" id="IPR001045">
    <property type="entry name" value="Spermi_synthase"/>
</dbReference>